<gene>
    <name evidence="2" type="ORF">KSF_038650</name>
</gene>
<dbReference type="Pfam" id="PF12844">
    <property type="entry name" value="HTH_19"/>
    <property type="match status" value="1"/>
</dbReference>
<dbReference type="Gene3D" id="3.40.50.300">
    <property type="entry name" value="P-loop containing nucleotide triphosphate hydrolases"/>
    <property type="match status" value="1"/>
</dbReference>
<dbReference type="GO" id="GO:0003677">
    <property type="term" value="F:DNA binding"/>
    <property type="evidence" value="ECO:0007669"/>
    <property type="project" value="InterPro"/>
</dbReference>
<dbReference type="CDD" id="cd00093">
    <property type="entry name" value="HTH_XRE"/>
    <property type="match status" value="1"/>
</dbReference>
<feature type="domain" description="HTH cro/C1-type" evidence="1">
    <location>
        <begin position="22"/>
        <end position="76"/>
    </location>
</feature>
<comment type="caution">
    <text evidence="2">The sequence shown here is derived from an EMBL/GenBank/DDBJ whole genome shotgun (WGS) entry which is preliminary data.</text>
</comment>
<dbReference type="Gene3D" id="1.10.260.40">
    <property type="entry name" value="lambda repressor-like DNA-binding domains"/>
    <property type="match status" value="1"/>
</dbReference>
<dbReference type="PANTHER" id="PTHR47691">
    <property type="entry name" value="REGULATOR-RELATED"/>
    <property type="match status" value="1"/>
</dbReference>
<name>A0A8J3N1B9_9CHLR</name>
<dbReference type="PROSITE" id="PS50943">
    <property type="entry name" value="HTH_CROC1"/>
    <property type="match status" value="1"/>
</dbReference>
<evidence type="ECO:0000313" key="3">
    <source>
        <dbReference type="Proteomes" id="UP000597444"/>
    </source>
</evidence>
<dbReference type="EMBL" id="BNJK01000001">
    <property type="protein sequence ID" value="GHO93817.1"/>
    <property type="molecule type" value="Genomic_DNA"/>
</dbReference>
<dbReference type="InterPro" id="IPR010982">
    <property type="entry name" value="Lambda_DNA-bd_dom_sf"/>
</dbReference>
<protein>
    <recommendedName>
        <fullName evidence="1">HTH cro/C1-type domain-containing protein</fullName>
    </recommendedName>
</protein>
<evidence type="ECO:0000313" key="2">
    <source>
        <dbReference type="EMBL" id="GHO93817.1"/>
    </source>
</evidence>
<dbReference type="PANTHER" id="PTHR47691:SF3">
    <property type="entry name" value="HTH-TYPE TRANSCRIPTIONAL REGULATOR RV0890C-RELATED"/>
    <property type="match status" value="1"/>
</dbReference>
<dbReference type="SMART" id="SM00530">
    <property type="entry name" value="HTH_XRE"/>
    <property type="match status" value="1"/>
</dbReference>
<dbReference type="AlphaFoldDB" id="A0A8J3N1B9"/>
<dbReference type="PRINTS" id="PR00364">
    <property type="entry name" value="DISEASERSIST"/>
</dbReference>
<organism evidence="2 3">
    <name type="scientific">Reticulibacter mediterranei</name>
    <dbReference type="NCBI Taxonomy" id="2778369"/>
    <lineage>
        <taxon>Bacteria</taxon>
        <taxon>Bacillati</taxon>
        <taxon>Chloroflexota</taxon>
        <taxon>Ktedonobacteria</taxon>
        <taxon>Ktedonobacterales</taxon>
        <taxon>Reticulibacteraceae</taxon>
        <taxon>Reticulibacter</taxon>
    </lineage>
</organism>
<dbReference type="Pfam" id="PF00931">
    <property type="entry name" value="NB-ARC"/>
    <property type="match status" value="1"/>
</dbReference>
<dbReference type="InterPro" id="IPR027417">
    <property type="entry name" value="P-loop_NTPase"/>
</dbReference>
<dbReference type="GO" id="GO:0043531">
    <property type="term" value="F:ADP binding"/>
    <property type="evidence" value="ECO:0007669"/>
    <property type="project" value="InterPro"/>
</dbReference>
<reference evidence="2" key="1">
    <citation type="submission" date="2020-10" db="EMBL/GenBank/DDBJ databases">
        <title>Taxonomic study of unclassified bacteria belonging to the class Ktedonobacteria.</title>
        <authorList>
            <person name="Yabe S."/>
            <person name="Wang C.M."/>
            <person name="Zheng Y."/>
            <person name="Sakai Y."/>
            <person name="Cavaletti L."/>
            <person name="Monciardini P."/>
            <person name="Donadio S."/>
        </authorList>
    </citation>
    <scope>NUCLEOTIDE SEQUENCE</scope>
    <source>
        <strain evidence="2">ID150040</strain>
    </source>
</reference>
<proteinExistence type="predicted"/>
<accession>A0A8J3N1B9</accession>
<dbReference type="InterPro" id="IPR001387">
    <property type="entry name" value="Cro/C1-type_HTH"/>
</dbReference>
<dbReference type="Proteomes" id="UP000597444">
    <property type="component" value="Unassembled WGS sequence"/>
</dbReference>
<dbReference type="InterPro" id="IPR002182">
    <property type="entry name" value="NB-ARC"/>
</dbReference>
<dbReference type="SUPFAM" id="SSF52540">
    <property type="entry name" value="P-loop containing nucleoside triphosphate hydrolases"/>
    <property type="match status" value="1"/>
</dbReference>
<keyword evidence="3" id="KW-1185">Reference proteome</keyword>
<evidence type="ECO:0000259" key="1">
    <source>
        <dbReference type="PROSITE" id="PS50943"/>
    </source>
</evidence>
<sequence>MEEDCEDFFMDKENRAHHNRRLKHMRELAGWTQEILAEKIGTTIVNISRWENGSSVPSAYYRRKLCEIFNKDAYELGLLEKVVEDGEADSQQNISSRKAIRQSGNELPIIWPLAIPDERYYHLPKREESLNRLFAMLQDPQDTLAIVIDGLAGMGKTALAVELSKRLMLQGVFEGIVGDSAKQELFVGGEIIRVSEATLDFNGLLDTIARQLDCWELLTLTFTEKHIAIVQLLRRQPYMILIDNLETAENAQALVAHLRSLLGISRAIITSREQVRHDFCYSYSLRGLELDDTSAFLQQELALQGRQELLNLSREKIVELHNVSGGAPLALKLVLAQTRFLDLDRVLDQLQHAENKLYSFMFRQSWRHLSYSARSILTYIGSTVVTTIGWEELANAGLVENNAALVEAIDQLVASSLLETSLVNSQIRYSIHQLTRQFVLSELPNIWQEQEL</sequence>
<dbReference type="SUPFAM" id="SSF47413">
    <property type="entry name" value="lambda repressor-like DNA-binding domains"/>
    <property type="match status" value="1"/>
</dbReference>